<evidence type="ECO:0000259" key="7">
    <source>
        <dbReference type="PROSITE" id="PS50853"/>
    </source>
</evidence>
<reference evidence="8 9" key="1">
    <citation type="submission" date="2014-03" db="EMBL/GenBank/DDBJ databases">
        <title>Genomics of Bifidobacteria.</title>
        <authorList>
            <person name="Ventura M."/>
            <person name="Milani C."/>
            <person name="Lugli G.A."/>
        </authorList>
    </citation>
    <scope>NUCLEOTIDE SEQUENCE [LARGE SCALE GENOMIC DNA]</scope>
    <source>
        <strain evidence="8 9">LMG 21775</strain>
    </source>
</reference>
<keyword evidence="2" id="KW-0326">Glycosidase</keyword>
<dbReference type="SMART" id="SM00060">
    <property type="entry name" value="FN3"/>
    <property type="match status" value="2"/>
</dbReference>
<feature type="compositionally biased region" description="Polar residues" evidence="4">
    <location>
        <begin position="396"/>
        <end position="407"/>
    </location>
</feature>
<evidence type="ECO:0000256" key="4">
    <source>
        <dbReference type="SAM" id="MobiDB-lite"/>
    </source>
</evidence>
<keyword evidence="9" id="KW-1185">Reference proteome</keyword>
<evidence type="ECO:0000313" key="9">
    <source>
        <dbReference type="Proteomes" id="UP000029050"/>
    </source>
</evidence>
<dbReference type="InterPro" id="IPR050964">
    <property type="entry name" value="Striated_Muscle_Regulatory"/>
</dbReference>
<dbReference type="Pfam" id="PF00041">
    <property type="entry name" value="fn3"/>
    <property type="match status" value="2"/>
</dbReference>
<dbReference type="Gene3D" id="2.60.40.10">
    <property type="entry name" value="Immunoglobulins"/>
    <property type="match status" value="2"/>
</dbReference>
<dbReference type="PANTHER" id="PTHR13817">
    <property type="entry name" value="TITIN"/>
    <property type="match status" value="1"/>
</dbReference>
<evidence type="ECO:0000256" key="5">
    <source>
        <dbReference type="SAM" id="Phobius"/>
    </source>
</evidence>
<keyword evidence="3" id="KW-0119">Carbohydrate metabolism</keyword>
<feature type="signal peptide" evidence="6">
    <location>
        <begin position="1"/>
        <end position="24"/>
    </location>
</feature>
<feature type="compositionally biased region" description="Acidic residues" evidence="4">
    <location>
        <begin position="668"/>
        <end position="680"/>
    </location>
</feature>
<evidence type="ECO:0000313" key="8">
    <source>
        <dbReference type="EMBL" id="KFI82408.1"/>
    </source>
</evidence>
<keyword evidence="5" id="KW-0812">Transmembrane</keyword>
<feature type="chain" id="PRO_5001819427" evidence="6">
    <location>
        <begin position="25"/>
        <end position="758"/>
    </location>
</feature>
<comment type="caution">
    <text evidence="8">The sequence shown here is derived from an EMBL/GenBank/DDBJ whole genome shotgun (WGS) entry which is preliminary data.</text>
</comment>
<feature type="domain" description="Fibronectin type-III" evidence="7">
    <location>
        <begin position="547"/>
        <end position="663"/>
    </location>
</feature>
<feature type="compositionally biased region" description="Low complexity" evidence="4">
    <location>
        <begin position="681"/>
        <end position="694"/>
    </location>
</feature>
<gene>
    <name evidence="8" type="ORF">BPSY_1259</name>
</gene>
<accession>A0A087CGK8</accession>
<keyword evidence="3" id="KW-0624">Polysaccharide degradation</keyword>
<dbReference type="EMBL" id="JGZI01000009">
    <property type="protein sequence ID" value="KFI82408.1"/>
    <property type="molecule type" value="Genomic_DNA"/>
</dbReference>
<dbReference type="SUPFAM" id="SSF49265">
    <property type="entry name" value="Fibronectin type III"/>
    <property type="match status" value="1"/>
</dbReference>
<keyword evidence="2" id="KW-0378">Hydrolase</keyword>
<dbReference type="InterPro" id="IPR003961">
    <property type="entry name" value="FN3_dom"/>
</dbReference>
<name>A0A087CGK8_9BIFI</name>
<dbReference type="GO" id="GO:0016798">
    <property type="term" value="F:hydrolase activity, acting on glycosyl bonds"/>
    <property type="evidence" value="ECO:0007669"/>
    <property type="project" value="UniProtKB-KW"/>
</dbReference>
<keyword evidence="1" id="KW-0677">Repeat</keyword>
<keyword evidence="6" id="KW-0732">Signal</keyword>
<dbReference type="InterPro" id="IPR013783">
    <property type="entry name" value="Ig-like_fold"/>
</dbReference>
<keyword evidence="5" id="KW-1133">Transmembrane helix</keyword>
<feature type="region of interest" description="Disordered" evidence="4">
    <location>
        <begin position="396"/>
        <end position="415"/>
    </location>
</feature>
<dbReference type="PROSITE" id="PS50853">
    <property type="entry name" value="FN3"/>
    <property type="match status" value="2"/>
</dbReference>
<protein>
    <submittedName>
        <fullName evidence="8">Cell surface protein</fullName>
    </submittedName>
</protein>
<dbReference type="PANTHER" id="PTHR13817:SF166">
    <property type="entry name" value="NEURONAL IGCAM-RELATED"/>
    <property type="match status" value="1"/>
</dbReference>
<evidence type="ECO:0000256" key="6">
    <source>
        <dbReference type="SAM" id="SignalP"/>
    </source>
</evidence>
<feature type="domain" description="Fibronectin type-III" evidence="7">
    <location>
        <begin position="318"/>
        <end position="414"/>
    </location>
</feature>
<feature type="region of interest" description="Disordered" evidence="4">
    <location>
        <begin position="662"/>
        <end position="705"/>
    </location>
</feature>
<evidence type="ECO:0000256" key="2">
    <source>
        <dbReference type="ARBA" id="ARBA00023295"/>
    </source>
</evidence>
<dbReference type="AlphaFoldDB" id="A0A087CGK8"/>
<dbReference type="STRING" id="218140.BPSY_1259"/>
<dbReference type="CDD" id="cd00063">
    <property type="entry name" value="FN3"/>
    <property type="match status" value="2"/>
</dbReference>
<dbReference type="GO" id="GO:0000272">
    <property type="term" value="P:polysaccharide catabolic process"/>
    <property type="evidence" value="ECO:0007669"/>
    <property type="project" value="UniProtKB-KW"/>
</dbReference>
<organism evidence="8 9">
    <name type="scientific">Bifidobacterium psychraerophilum</name>
    <dbReference type="NCBI Taxonomy" id="218140"/>
    <lineage>
        <taxon>Bacteria</taxon>
        <taxon>Bacillati</taxon>
        <taxon>Actinomycetota</taxon>
        <taxon>Actinomycetes</taxon>
        <taxon>Bifidobacteriales</taxon>
        <taxon>Bifidobacteriaceae</taxon>
        <taxon>Bifidobacterium</taxon>
    </lineage>
</organism>
<dbReference type="Proteomes" id="UP000029050">
    <property type="component" value="Unassembled WGS sequence"/>
</dbReference>
<dbReference type="InterPro" id="IPR036116">
    <property type="entry name" value="FN3_sf"/>
</dbReference>
<proteinExistence type="predicted"/>
<feature type="transmembrane region" description="Helical" evidence="5">
    <location>
        <begin position="725"/>
        <end position="746"/>
    </location>
</feature>
<evidence type="ECO:0000256" key="1">
    <source>
        <dbReference type="ARBA" id="ARBA00022737"/>
    </source>
</evidence>
<evidence type="ECO:0000256" key="3">
    <source>
        <dbReference type="ARBA" id="ARBA00023326"/>
    </source>
</evidence>
<dbReference type="eggNOG" id="ENOG5032SP6">
    <property type="taxonomic scope" value="Bacteria"/>
</dbReference>
<keyword evidence="5" id="KW-0472">Membrane</keyword>
<sequence length="758" mass="76812">MLVGALTAVATLSVTVLGTASASAASDDTAVSGVSFEWGVNDESGGGAYFGGCNFLSAGAAGDAGASGLWTQASGLWSQSSGNVDVLKPDATGNLVPTTWANKCQNRYGTSVNSKTAGLNMTVTGADPETQPTYSENVVRVSNGSGTVNPATGSAHIEWEGSFTIVYYGGMTYWTISNPVLDIVDGKGSITGTASGYGADMDDATKWITLPTQEITVADLSDVLVTDSGISVTPDYLGVAVSDEIQGRNPQAAKSDANATWWGAFPNTWLEYAVLTGQSSYWYTSDGGATTVQPRKPASPITIGYKLDATPTSTVPAAPGKPTATAVTTSASYGATIGWAAPSDDGGSEITGYTVTLTPETGTAQTKDVDAGSTTATFTSLSAPGVSYTATVTAKNANGSSQPSASSDAVIPNPDPSTDLALSVTPTSDIDPAVDNTFTVTGRGYTGGAAIYGVYVVVADTSVWKPGQNPASANDFTKASAVQASAIKDGTFTTTITVPANTFEYGKRYTVGTIAARQLSLSDRRLDKVQEISLKDAPQPDPEAPSAPRNVTVVSTSRQGELRVNWLAPQSDGGAAIDHYVVTLTPEEEAAPTSSLQSDDGILARSLSLTEINLSQTVQAPANTVLFTGLDPLQRYTASVAAVNTAGLASSSVFSASAVSPAASDANQGDEDGGAVDDDPGTAAGDDSTGAGDSALGGGGSQSGAKGNASVVADKDLLATTGADVFVSALAILLLLIAGGAATVMHRRGARLGETRNR</sequence>